<keyword evidence="2" id="KW-0732">Signal</keyword>
<dbReference type="PANTHER" id="PTHR38118:SF3">
    <property type="entry name" value="ANCHORED CELL WALL PROTEIN 11"/>
    <property type="match status" value="1"/>
</dbReference>
<evidence type="ECO:0000256" key="1">
    <source>
        <dbReference type="SAM" id="MobiDB-lite"/>
    </source>
</evidence>
<feature type="domain" description="DUF7707" evidence="3">
    <location>
        <begin position="187"/>
        <end position="286"/>
    </location>
</feature>
<evidence type="ECO:0000256" key="2">
    <source>
        <dbReference type="SAM" id="SignalP"/>
    </source>
</evidence>
<dbReference type="AlphaFoldDB" id="A0A0A1T769"/>
<feature type="chain" id="PRO_5001989692" description="DUF7707 domain-containing protein" evidence="2">
    <location>
        <begin position="22"/>
        <end position="342"/>
    </location>
</feature>
<dbReference type="Pfam" id="PF24808">
    <property type="entry name" value="DUF7707"/>
    <property type="match status" value="1"/>
</dbReference>
<dbReference type="InterPro" id="IPR056124">
    <property type="entry name" value="DUF7707"/>
</dbReference>
<dbReference type="PANTHER" id="PTHR38118">
    <property type="entry name" value="ANCHORED CELL WALL PROTEIN 11-RELATED"/>
    <property type="match status" value="1"/>
</dbReference>
<proteinExistence type="predicted"/>
<keyword evidence="5" id="KW-1185">Reference proteome</keyword>
<feature type="region of interest" description="Disordered" evidence="1">
    <location>
        <begin position="28"/>
        <end position="82"/>
    </location>
</feature>
<feature type="region of interest" description="Disordered" evidence="1">
    <location>
        <begin position="292"/>
        <end position="314"/>
    </location>
</feature>
<accession>A0A0A1T769</accession>
<gene>
    <name evidence="4" type="ORF">VHEMI06407</name>
</gene>
<name>A0A0A1T769_9HYPO</name>
<sequence length="342" mass="36131">MRMAAQYVLSITGGAAVWTLAVDPCPAPSSQHTKARHPEKRVPCAVSGSPAPSPAPPSTGTWQPPRPSFSLRPLGAPNKTTSSPKLPVHFPESFFSFCPLLFLPHLLSSCHRLPITLPAYSPTLIKPDCLIALHHQLAISIITSKQNLLSVPRANMLSKVAVLVALASYATAQIPDYKSSLDMLQGLDVNSIDPGTRNTMCIDQIITCGVLCNNNNDANTCDETTLQYTCTCSSNHSSPALQYYSQTLPNSVCNLVTFPNCINKYTEDHKMQEQCKPKIQDVCGKATFGSSANPTSASAPSKTSGTSQDGSTVSTSSKSAFAAPTAIPLGAAAAAGVVALFL</sequence>
<dbReference type="STRING" id="1531966.A0A0A1T769"/>
<feature type="compositionally biased region" description="Low complexity" evidence="1">
    <location>
        <begin position="292"/>
        <end position="307"/>
    </location>
</feature>
<evidence type="ECO:0000259" key="3">
    <source>
        <dbReference type="Pfam" id="PF24808"/>
    </source>
</evidence>
<dbReference type="OrthoDB" id="2121879at2759"/>
<dbReference type="HOGENOM" id="CLU_811791_0_0_1"/>
<evidence type="ECO:0000313" key="4">
    <source>
        <dbReference type="EMBL" id="CEJ90639.1"/>
    </source>
</evidence>
<organism evidence="4 5">
    <name type="scientific">[Torrubiella] hemipterigena</name>
    <dbReference type="NCBI Taxonomy" id="1531966"/>
    <lineage>
        <taxon>Eukaryota</taxon>
        <taxon>Fungi</taxon>
        <taxon>Dikarya</taxon>
        <taxon>Ascomycota</taxon>
        <taxon>Pezizomycotina</taxon>
        <taxon>Sordariomycetes</taxon>
        <taxon>Hypocreomycetidae</taxon>
        <taxon>Hypocreales</taxon>
        <taxon>Clavicipitaceae</taxon>
        <taxon>Clavicipitaceae incertae sedis</taxon>
        <taxon>'Torrubiella' clade</taxon>
    </lineage>
</organism>
<protein>
    <recommendedName>
        <fullName evidence="3">DUF7707 domain-containing protein</fullName>
    </recommendedName>
</protein>
<dbReference type="Proteomes" id="UP000039046">
    <property type="component" value="Unassembled WGS sequence"/>
</dbReference>
<reference evidence="4 5" key="1">
    <citation type="journal article" date="2015" name="Genome Announc.">
        <title>Draft Genome Sequence and Gene Annotation of the Entomopathogenic Fungus Verticillium hemipterigenum.</title>
        <authorList>
            <person name="Horn F."/>
            <person name="Habel A."/>
            <person name="Scharf D.H."/>
            <person name="Dworschak J."/>
            <person name="Brakhage A.A."/>
            <person name="Guthke R."/>
            <person name="Hertweck C."/>
            <person name="Linde J."/>
        </authorList>
    </citation>
    <scope>NUCLEOTIDE SEQUENCE [LARGE SCALE GENOMIC DNA]</scope>
</reference>
<evidence type="ECO:0000313" key="5">
    <source>
        <dbReference type="Proteomes" id="UP000039046"/>
    </source>
</evidence>
<feature type="signal peptide" evidence="2">
    <location>
        <begin position="1"/>
        <end position="21"/>
    </location>
</feature>
<dbReference type="EMBL" id="CDHN01000003">
    <property type="protein sequence ID" value="CEJ90639.1"/>
    <property type="molecule type" value="Genomic_DNA"/>
</dbReference>